<sequence>MADNCSTYHFRTDD</sequence>
<gene>
    <name evidence="1" type="ordered locus">VIT_03s0063g01710</name>
</gene>
<reference evidence="2" key="1">
    <citation type="journal article" date="2007" name="Nature">
        <title>The grapevine genome sequence suggests ancestral hexaploidization in major angiosperm phyla.</title>
        <authorList>
            <consortium name="The French-Italian Public Consortium for Grapevine Genome Characterization."/>
            <person name="Jaillon O."/>
            <person name="Aury J.-M."/>
            <person name="Noel B."/>
            <person name="Policriti A."/>
            <person name="Clepet C."/>
            <person name="Casagrande A."/>
            <person name="Choisne N."/>
            <person name="Aubourg S."/>
            <person name="Vitulo N."/>
            <person name="Jubin C."/>
            <person name="Vezzi A."/>
            <person name="Legeai F."/>
            <person name="Hugueney P."/>
            <person name="Dasilva C."/>
            <person name="Horner D."/>
            <person name="Mica E."/>
            <person name="Jublot D."/>
            <person name="Poulain J."/>
            <person name="Bruyere C."/>
            <person name="Billault A."/>
            <person name="Segurens B."/>
            <person name="Gouyvenoux M."/>
            <person name="Ugarte E."/>
            <person name="Cattonaro F."/>
            <person name="Anthouard V."/>
            <person name="Vico V."/>
            <person name="Del Fabbro C."/>
            <person name="Alaux M."/>
            <person name="Di Gaspero G."/>
            <person name="Dumas V."/>
            <person name="Felice N."/>
            <person name="Paillard S."/>
            <person name="Juman I."/>
            <person name="Moroldo M."/>
            <person name="Scalabrin S."/>
            <person name="Canaguier A."/>
            <person name="Le Clainche I."/>
            <person name="Malacrida G."/>
            <person name="Durand E."/>
            <person name="Pesole G."/>
            <person name="Laucou V."/>
            <person name="Chatelet P."/>
            <person name="Merdinoglu D."/>
            <person name="Delledonne M."/>
            <person name="Pezzotti M."/>
            <person name="Lecharny A."/>
            <person name="Scarpelli C."/>
            <person name="Artiguenave F."/>
            <person name="Pe M.E."/>
            <person name="Valle G."/>
            <person name="Morgante M."/>
            <person name="Caboche M."/>
            <person name="Adam-Blondon A.-F."/>
            <person name="Weissenbach J."/>
            <person name="Quetier F."/>
            <person name="Wincker P."/>
        </authorList>
    </citation>
    <scope>NUCLEOTIDE SEQUENCE [LARGE SCALE GENOMIC DNA]</scope>
    <source>
        <strain evidence="2">cv. Pinot noir / PN40024</strain>
    </source>
</reference>
<dbReference type="HOGENOM" id="CLU_222431_0_0_1"/>
<keyword evidence="2" id="KW-1185">Reference proteome</keyword>
<name>F6HQH6_VITVI</name>
<dbReference type="EMBL" id="FN596006">
    <property type="protein sequence ID" value="CCB56933.1"/>
    <property type="molecule type" value="Genomic_DNA"/>
</dbReference>
<dbReference type="InParanoid" id="F6HQH6"/>
<proteinExistence type="predicted"/>
<evidence type="ECO:0000313" key="1">
    <source>
        <dbReference type="EMBL" id="CCB56933.1"/>
    </source>
</evidence>
<accession>F6HQH6</accession>
<protein>
    <submittedName>
        <fullName evidence="1">Uncharacterized protein</fullName>
    </submittedName>
</protein>
<organism evidence="1 2">
    <name type="scientific">Vitis vinifera</name>
    <name type="common">Grape</name>
    <dbReference type="NCBI Taxonomy" id="29760"/>
    <lineage>
        <taxon>Eukaryota</taxon>
        <taxon>Viridiplantae</taxon>
        <taxon>Streptophyta</taxon>
        <taxon>Embryophyta</taxon>
        <taxon>Tracheophyta</taxon>
        <taxon>Spermatophyta</taxon>
        <taxon>Magnoliopsida</taxon>
        <taxon>eudicotyledons</taxon>
        <taxon>Gunneridae</taxon>
        <taxon>Pentapetalae</taxon>
        <taxon>rosids</taxon>
        <taxon>Vitales</taxon>
        <taxon>Vitaceae</taxon>
        <taxon>Viteae</taxon>
        <taxon>Vitis</taxon>
    </lineage>
</organism>
<dbReference type="Proteomes" id="UP000009183">
    <property type="component" value="Chromosome 3"/>
</dbReference>
<evidence type="ECO:0000313" key="2">
    <source>
        <dbReference type="Proteomes" id="UP000009183"/>
    </source>
</evidence>